<reference evidence="2 3" key="1">
    <citation type="journal article" date="2016" name="PLoS ONE">
        <title>Comparative Genomics Analysis of Streptococcus tigurinus Strains Identifies Genetic Elements Specifically and Uniquely Present in Highly Virulent Strains.</title>
        <authorList>
            <person name="Diene S.M."/>
            <person name="Francois P."/>
            <person name="Zbinden A."/>
            <person name="Entenza J.M."/>
            <person name="Resch G."/>
        </authorList>
    </citation>
    <scope>NUCLEOTIDE SEQUENCE [LARGE SCALE GENOMIC DNA]</scope>
    <source>
        <strain evidence="2 3">AZ_8</strain>
    </source>
</reference>
<feature type="transmembrane region" description="Helical" evidence="1">
    <location>
        <begin position="15"/>
        <end position="31"/>
    </location>
</feature>
<name>A0A1X0WLY1_STROR</name>
<dbReference type="AlphaFoldDB" id="A0A1X0WLY1"/>
<dbReference type="EMBL" id="LNVF01000013">
    <property type="protein sequence ID" value="ORJ27764.1"/>
    <property type="molecule type" value="Genomic_DNA"/>
</dbReference>
<protein>
    <submittedName>
        <fullName evidence="2">Holin</fullName>
    </submittedName>
</protein>
<organism evidence="2 3">
    <name type="scientific">Streptococcus oralis subsp. tigurinus</name>
    <dbReference type="NCBI Taxonomy" id="1077464"/>
    <lineage>
        <taxon>Bacteria</taxon>
        <taxon>Bacillati</taxon>
        <taxon>Bacillota</taxon>
        <taxon>Bacilli</taxon>
        <taxon>Lactobacillales</taxon>
        <taxon>Streptococcaceae</taxon>
        <taxon>Streptococcus</taxon>
    </lineage>
</organism>
<evidence type="ECO:0000313" key="3">
    <source>
        <dbReference type="Proteomes" id="UP000192428"/>
    </source>
</evidence>
<gene>
    <name evidence="2" type="ORF">ATE34_06350</name>
</gene>
<evidence type="ECO:0000256" key="1">
    <source>
        <dbReference type="SAM" id="Phobius"/>
    </source>
</evidence>
<dbReference type="NCBIfam" id="TIGR01598">
    <property type="entry name" value="holin_phiLC3"/>
    <property type="match status" value="1"/>
</dbReference>
<keyword evidence="1" id="KW-0472">Membrane</keyword>
<evidence type="ECO:0000313" key="2">
    <source>
        <dbReference type="EMBL" id="ORJ27764.1"/>
    </source>
</evidence>
<dbReference type="Pfam" id="PF04531">
    <property type="entry name" value="Phage_holin_1"/>
    <property type="match status" value="1"/>
</dbReference>
<feature type="transmembrane region" description="Helical" evidence="1">
    <location>
        <begin position="51"/>
        <end position="69"/>
    </location>
</feature>
<dbReference type="RefSeq" id="WP_015997072.1">
    <property type="nucleotide sequence ID" value="NZ_LNVF01000013.1"/>
</dbReference>
<comment type="caution">
    <text evidence="2">The sequence shown here is derived from an EMBL/GenBank/DDBJ whole genome shotgun (WGS) entry which is preliminary data.</text>
</comment>
<keyword evidence="1" id="KW-0812">Transmembrane</keyword>
<proteinExistence type="predicted"/>
<accession>A0A1X0WLY1</accession>
<dbReference type="InterPro" id="IPR006485">
    <property type="entry name" value="Phage-like_holin"/>
</dbReference>
<sequence length="92" mass="10411">MINWKVRFNLKNKTFLLRVAFALALPILAYFNLKLEDLVSWGVILDLLGKFFANPYLVGLTIVNILNIIPDPTTAGISDSKRALDYQEPSED</sequence>
<dbReference type="Proteomes" id="UP000192428">
    <property type="component" value="Unassembled WGS sequence"/>
</dbReference>
<keyword evidence="1" id="KW-1133">Transmembrane helix</keyword>